<dbReference type="Proteomes" id="UP000571817">
    <property type="component" value="Unassembled WGS sequence"/>
</dbReference>
<keyword evidence="1" id="KW-0805">Transcription regulation</keyword>
<dbReference type="EMBL" id="JACCFW010000001">
    <property type="protein sequence ID" value="NYJ74859.1"/>
    <property type="molecule type" value="Genomic_DNA"/>
</dbReference>
<evidence type="ECO:0000256" key="4">
    <source>
        <dbReference type="SAM" id="MobiDB-lite"/>
    </source>
</evidence>
<proteinExistence type="predicted"/>
<comment type="caution">
    <text evidence="6">The sequence shown here is derived from an EMBL/GenBank/DDBJ whole genome shotgun (WGS) entry which is preliminary data.</text>
</comment>
<evidence type="ECO:0000256" key="2">
    <source>
        <dbReference type="ARBA" id="ARBA00023125"/>
    </source>
</evidence>
<evidence type="ECO:0000256" key="1">
    <source>
        <dbReference type="ARBA" id="ARBA00023015"/>
    </source>
</evidence>
<dbReference type="InterPro" id="IPR036390">
    <property type="entry name" value="WH_DNA-bd_sf"/>
</dbReference>
<evidence type="ECO:0000313" key="7">
    <source>
        <dbReference type="Proteomes" id="UP000571817"/>
    </source>
</evidence>
<dbReference type="AlphaFoldDB" id="A0A853DFV9"/>
<accession>A0A853DFV9</accession>
<evidence type="ECO:0000259" key="5">
    <source>
        <dbReference type="PROSITE" id="PS51118"/>
    </source>
</evidence>
<keyword evidence="7" id="KW-1185">Reference proteome</keyword>
<evidence type="ECO:0000256" key="3">
    <source>
        <dbReference type="ARBA" id="ARBA00023163"/>
    </source>
</evidence>
<dbReference type="RefSeq" id="WP_218883635.1">
    <property type="nucleotide sequence ID" value="NZ_JACCFW010000001.1"/>
</dbReference>
<name>A0A853DFV9_9MICO</name>
<protein>
    <submittedName>
        <fullName evidence="6">DNA-binding HxlR family transcriptional regulator</fullName>
    </submittedName>
</protein>
<gene>
    <name evidence="6" type="ORF">HNR15_001822</name>
</gene>
<dbReference type="Gene3D" id="1.10.10.10">
    <property type="entry name" value="Winged helix-like DNA-binding domain superfamily/Winged helix DNA-binding domain"/>
    <property type="match status" value="1"/>
</dbReference>
<keyword evidence="2 6" id="KW-0238">DNA-binding</keyword>
<dbReference type="GO" id="GO:0003677">
    <property type="term" value="F:DNA binding"/>
    <property type="evidence" value="ECO:0007669"/>
    <property type="project" value="UniProtKB-KW"/>
</dbReference>
<dbReference type="PANTHER" id="PTHR33204:SF18">
    <property type="entry name" value="TRANSCRIPTIONAL REGULATORY PROTEIN"/>
    <property type="match status" value="1"/>
</dbReference>
<dbReference type="PANTHER" id="PTHR33204">
    <property type="entry name" value="TRANSCRIPTIONAL REGULATOR, MARR FAMILY"/>
    <property type="match status" value="1"/>
</dbReference>
<sequence length="153" mass="16894">MAFALSGVMRRRSRTSPGDRCPIDRTMQVVGTRSAILLMREALFGTFKFDDFVGRTGLTEAVVASRLRALVIAGLLAREPYQEPGQRTRHGYTLTDSGRDLMPAVLSLGQWGVKHAPGTMGRQFWHADCGEPVRVVVECADHHELDVEEITVG</sequence>
<feature type="region of interest" description="Disordered" evidence="4">
    <location>
        <begin position="1"/>
        <end position="20"/>
    </location>
</feature>
<dbReference type="Pfam" id="PF01638">
    <property type="entry name" value="HxlR"/>
    <property type="match status" value="1"/>
</dbReference>
<organism evidence="6 7">
    <name type="scientific">Allobranchiibius huperziae</name>
    <dbReference type="NCBI Taxonomy" id="1874116"/>
    <lineage>
        <taxon>Bacteria</taxon>
        <taxon>Bacillati</taxon>
        <taxon>Actinomycetota</taxon>
        <taxon>Actinomycetes</taxon>
        <taxon>Micrococcales</taxon>
        <taxon>Dermacoccaceae</taxon>
        <taxon>Allobranchiibius</taxon>
    </lineage>
</organism>
<dbReference type="InterPro" id="IPR036388">
    <property type="entry name" value="WH-like_DNA-bd_sf"/>
</dbReference>
<dbReference type="InterPro" id="IPR002577">
    <property type="entry name" value="HTH_HxlR"/>
</dbReference>
<dbReference type="PROSITE" id="PS51118">
    <property type="entry name" value="HTH_HXLR"/>
    <property type="match status" value="1"/>
</dbReference>
<keyword evidence="3" id="KW-0804">Transcription</keyword>
<feature type="domain" description="HTH hxlR-type" evidence="5">
    <location>
        <begin position="21"/>
        <end position="120"/>
    </location>
</feature>
<dbReference type="SUPFAM" id="SSF46785">
    <property type="entry name" value="Winged helix' DNA-binding domain"/>
    <property type="match status" value="1"/>
</dbReference>
<reference evidence="6 7" key="1">
    <citation type="submission" date="2020-07" db="EMBL/GenBank/DDBJ databases">
        <title>Sequencing the genomes of 1000 actinobacteria strains.</title>
        <authorList>
            <person name="Klenk H.-P."/>
        </authorList>
    </citation>
    <scope>NUCLEOTIDE SEQUENCE [LARGE SCALE GENOMIC DNA]</scope>
    <source>
        <strain evidence="6 7">DSM 29531</strain>
    </source>
</reference>
<evidence type="ECO:0000313" key="6">
    <source>
        <dbReference type="EMBL" id="NYJ74859.1"/>
    </source>
</evidence>